<reference evidence="1 2" key="1">
    <citation type="submission" date="2019-02" db="EMBL/GenBank/DDBJ databases">
        <title>Aquabacterium sp. strain KMB7.</title>
        <authorList>
            <person name="Chen W.-M."/>
        </authorList>
    </citation>
    <scope>NUCLEOTIDE SEQUENCE [LARGE SCALE GENOMIC DNA]</scope>
    <source>
        <strain evidence="1 2">KMB7</strain>
    </source>
</reference>
<keyword evidence="2" id="KW-1185">Reference proteome</keyword>
<dbReference type="OrthoDB" id="5608857at2"/>
<dbReference type="Proteomes" id="UP000292120">
    <property type="component" value="Unassembled WGS sequence"/>
</dbReference>
<evidence type="ECO:0000313" key="2">
    <source>
        <dbReference type="Proteomes" id="UP000292120"/>
    </source>
</evidence>
<dbReference type="AlphaFoldDB" id="A0A4Q9GWK2"/>
<comment type="caution">
    <text evidence="1">The sequence shown here is derived from an EMBL/GenBank/DDBJ whole genome shotgun (WGS) entry which is preliminary data.</text>
</comment>
<proteinExistence type="predicted"/>
<name>A0A4Q9GWK2_9BURK</name>
<accession>A0A4Q9GWK2</accession>
<protein>
    <submittedName>
        <fullName evidence="1">Type II secretion system protein</fullName>
    </submittedName>
</protein>
<dbReference type="RefSeq" id="WP_130968726.1">
    <property type="nucleotide sequence ID" value="NZ_SIXI01000005.1"/>
</dbReference>
<evidence type="ECO:0000313" key="1">
    <source>
        <dbReference type="EMBL" id="TBO29431.1"/>
    </source>
</evidence>
<gene>
    <name evidence="1" type="ORF">EYS42_13605</name>
</gene>
<sequence length="158" mass="17636">MRRRQSGFSYLLLLGWVAVSGVMLSALGTQWLTQARREAEADLVFRAGQITQALQRYARATPPGQPTAPRQLDELLDDTRSGQRLRHLRQVGRDPITRGPWGLQKEGDRIVGVFSPSLTRPWAPPVGVQRYRDWVFMPDGALTSPAPEPVPASGPRNR</sequence>
<organism evidence="1 2">
    <name type="scientific">Aquabacterium lacunae</name>
    <dbReference type="NCBI Taxonomy" id="2528630"/>
    <lineage>
        <taxon>Bacteria</taxon>
        <taxon>Pseudomonadati</taxon>
        <taxon>Pseudomonadota</taxon>
        <taxon>Betaproteobacteria</taxon>
        <taxon>Burkholderiales</taxon>
        <taxon>Aquabacterium</taxon>
    </lineage>
</organism>
<dbReference type="EMBL" id="SIXI01000005">
    <property type="protein sequence ID" value="TBO29431.1"/>
    <property type="molecule type" value="Genomic_DNA"/>
</dbReference>